<gene>
    <name evidence="1" type="ORF">LCGC14_1008350</name>
</gene>
<comment type="caution">
    <text evidence="1">The sequence shown here is derived from an EMBL/GenBank/DDBJ whole genome shotgun (WGS) entry which is preliminary data.</text>
</comment>
<organism evidence="1">
    <name type="scientific">marine sediment metagenome</name>
    <dbReference type="NCBI Taxonomy" id="412755"/>
    <lineage>
        <taxon>unclassified sequences</taxon>
        <taxon>metagenomes</taxon>
        <taxon>ecological metagenomes</taxon>
    </lineage>
</organism>
<dbReference type="AlphaFoldDB" id="A0A0F9N5H5"/>
<evidence type="ECO:0000313" key="1">
    <source>
        <dbReference type="EMBL" id="KKN13244.1"/>
    </source>
</evidence>
<reference evidence="1" key="1">
    <citation type="journal article" date="2015" name="Nature">
        <title>Complex archaea that bridge the gap between prokaryotes and eukaryotes.</title>
        <authorList>
            <person name="Spang A."/>
            <person name="Saw J.H."/>
            <person name="Jorgensen S.L."/>
            <person name="Zaremba-Niedzwiedzka K."/>
            <person name="Martijn J."/>
            <person name="Lind A.E."/>
            <person name="van Eijk R."/>
            <person name="Schleper C."/>
            <person name="Guy L."/>
            <person name="Ettema T.J."/>
        </authorList>
    </citation>
    <scope>NUCLEOTIDE SEQUENCE</scope>
</reference>
<dbReference type="EMBL" id="LAZR01003943">
    <property type="protein sequence ID" value="KKN13244.1"/>
    <property type="molecule type" value="Genomic_DNA"/>
</dbReference>
<proteinExistence type="predicted"/>
<sequence length="68" mass="7943">MIFCNFTIPLFNLTGLMRSVVTLALLSNKSFNINRRKIFNGEIKLNLESNEKNKRKKKKILFLIVKIS</sequence>
<accession>A0A0F9N5H5</accession>
<name>A0A0F9N5H5_9ZZZZ</name>
<protein>
    <submittedName>
        <fullName evidence="1">Uncharacterized protein</fullName>
    </submittedName>
</protein>